<feature type="compositionally biased region" description="Polar residues" evidence="1">
    <location>
        <begin position="307"/>
        <end position="318"/>
    </location>
</feature>
<feature type="compositionally biased region" description="Low complexity" evidence="1">
    <location>
        <begin position="51"/>
        <end position="65"/>
    </location>
</feature>
<dbReference type="RefSeq" id="XP_004994457.1">
    <property type="nucleotide sequence ID" value="XM_004994400.1"/>
</dbReference>
<feature type="region of interest" description="Disordered" evidence="1">
    <location>
        <begin position="292"/>
        <end position="334"/>
    </location>
</feature>
<protein>
    <submittedName>
        <fullName evidence="2">Uncharacterized protein</fullName>
    </submittedName>
</protein>
<evidence type="ECO:0000313" key="3">
    <source>
        <dbReference type="Proteomes" id="UP000007799"/>
    </source>
</evidence>
<dbReference type="InParanoid" id="F2U8C6"/>
<feature type="compositionally biased region" description="Basic and acidic residues" evidence="1">
    <location>
        <begin position="297"/>
        <end position="306"/>
    </location>
</feature>
<dbReference type="GeneID" id="16075040"/>
<gene>
    <name evidence="2" type="ORF">PTSG_04369</name>
</gene>
<feature type="compositionally biased region" description="Gly residues" evidence="1">
    <location>
        <begin position="20"/>
        <end position="35"/>
    </location>
</feature>
<proteinExistence type="predicted"/>
<feature type="region of interest" description="Disordered" evidence="1">
    <location>
        <begin position="1"/>
        <end position="67"/>
    </location>
</feature>
<dbReference type="EMBL" id="GL832964">
    <property type="protein sequence ID" value="EGD72634.1"/>
    <property type="molecule type" value="Genomic_DNA"/>
</dbReference>
<dbReference type="KEGG" id="sre:PTSG_04369"/>
<sequence length="334" mass="36075">MGDREGRWQHPAFGGRPRDNGGGWRSGGGSGGGGGRRGDRSGGDRRGGRGQQQQQRRYNQQGGRQPRLRRSAAFVLLCDVQTATNLTRKGDRLIVVPNETLRTLPASHEDAETTERKLDAFCVKVARLVPDEVVAERYMAARRGQQHGKRPRFGDALFLVGAAVNFFFRADYLPAAAGHILAWAEESADNVLVSIVEAPAPAYGYFTCDVVGCVGFGNRREDDDPKRAAVKRAQAEGGLAADVLHQALDSTSEQPTLAALSEPVIGEQRHFMSVNQEERQQVNFYTGVMVNNGPGVAKEEDKDADKAQQSSKQNNGNGDTDVDSLASDLAGASL</sequence>
<evidence type="ECO:0000256" key="1">
    <source>
        <dbReference type="SAM" id="MobiDB-lite"/>
    </source>
</evidence>
<organism evidence="3">
    <name type="scientific">Salpingoeca rosetta (strain ATCC 50818 / BSB-021)</name>
    <dbReference type="NCBI Taxonomy" id="946362"/>
    <lineage>
        <taxon>Eukaryota</taxon>
        <taxon>Choanoflagellata</taxon>
        <taxon>Craspedida</taxon>
        <taxon>Salpingoecidae</taxon>
        <taxon>Salpingoeca</taxon>
    </lineage>
</organism>
<accession>F2U8C6</accession>
<reference evidence="2" key="1">
    <citation type="submission" date="2009-08" db="EMBL/GenBank/DDBJ databases">
        <title>Annotation of Salpingoeca rosetta.</title>
        <authorList>
            <consortium name="The Broad Institute Genome Sequencing Platform"/>
            <person name="Russ C."/>
            <person name="Cuomo C."/>
            <person name="Burger G."/>
            <person name="Gray M.W."/>
            <person name="Holland P.W.H."/>
            <person name="King N."/>
            <person name="Lang F.B.F."/>
            <person name="Roger A.J."/>
            <person name="Ruiz-Trillo I."/>
            <person name="Young S.K."/>
            <person name="Zeng Q."/>
            <person name="Gargeya S."/>
            <person name="Alvarado L."/>
            <person name="Berlin A."/>
            <person name="Chapman S.B."/>
            <person name="Chen Z."/>
            <person name="Freedman E."/>
            <person name="Gellesch M."/>
            <person name="Goldberg J."/>
            <person name="Griggs A."/>
            <person name="Gujja S."/>
            <person name="Heilman E."/>
            <person name="Heiman D."/>
            <person name="Howarth C."/>
            <person name="Mehta T."/>
            <person name="Neiman D."/>
            <person name="Pearson M."/>
            <person name="Roberts A."/>
            <person name="Saif S."/>
            <person name="Shea T."/>
            <person name="Shenoy N."/>
            <person name="Sisk P."/>
            <person name="Stolte C."/>
            <person name="Sykes S."/>
            <person name="White J."/>
            <person name="Yandava C."/>
            <person name="Haas B."/>
            <person name="Nusbaum C."/>
            <person name="Birren B."/>
        </authorList>
    </citation>
    <scope>NUCLEOTIDE SEQUENCE [LARGE SCALE GENOMIC DNA]</scope>
    <source>
        <strain evidence="2">ATCC 50818</strain>
    </source>
</reference>
<keyword evidence="3" id="KW-1185">Reference proteome</keyword>
<evidence type="ECO:0000313" key="2">
    <source>
        <dbReference type="EMBL" id="EGD72634.1"/>
    </source>
</evidence>
<dbReference type="Proteomes" id="UP000007799">
    <property type="component" value="Unassembled WGS sequence"/>
</dbReference>
<dbReference type="AlphaFoldDB" id="F2U8C6"/>
<feature type="compositionally biased region" description="Basic and acidic residues" evidence="1">
    <location>
        <begin position="36"/>
        <end position="47"/>
    </location>
</feature>
<name>F2U8C6_SALR5</name>